<feature type="transmembrane region" description="Helical" evidence="6">
    <location>
        <begin position="140"/>
        <end position="166"/>
    </location>
</feature>
<evidence type="ECO:0000313" key="8">
    <source>
        <dbReference type="EMBL" id="KGM11375.1"/>
    </source>
</evidence>
<dbReference type="Proteomes" id="UP000029839">
    <property type="component" value="Unassembled WGS sequence"/>
</dbReference>
<dbReference type="PANTHER" id="PTHR43229:SF2">
    <property type="entry name" value="NODULATION PROTEIN J"/>
    <property type="match status" value="1"/>
</dbReference>
<evidence type="ECO:0000259" key="7">
    <source>
        <dbReference type="Pfam" id="PF01061"/>
    </source>
</evidence>
<reference evidence="8 9" key="2">
    <citation type="journal article" date="2015" name="Stand. Genomic Sci.">
        <title>Draft genome sequence of Cellulomonas carbonis T26(T) and comparative analysis of six Cellulomonas genomes.</title>
        <authorList>
            <person name="Zhuang W."/>
            <person name="Zhang S."/>
            <person name="Xia X."/>
            <person name="Wang G."/>
        </authorList>
    </citation>
    <scope>NUCLEOTIDE SEQUENCE [LARGE SCALE GENOMIC DNA]</scope>
    <source>
        <strain evidence="8 9">T26</strain>
    </source>
</reference>
<organism evidence="8 9">
    <name type="scientific">Cellulomonas carbonis T26</name>
    <dbReference type="NCBI Taxonomy" id="947969"/>
    <lineage>
        <taxon>Bacteria</taxon>
        <taxon>Bacillati</taxon>
        <taxon>Actinomycetota</taxon>
        <taxon>Actinomycetes</taxon>
        <taxon>Micrococcales</taxon>
        <taxon>Cellulomonadaceae</taxon>
        <taxon>Cellulomonas</taxon>
    </lineage>
</organism>
<dbReference type="PANTHER" id="PTHR43229">
    <property type="entry name" value="NODULATION PROTEIN J"/>
    <property type="match status" value="1"/>
</dbReference>
<feature type="transmembrane region" description="Helical" evidence="6">
    <location>
        <begin position="258"/>
        <end position="281"/>
    </location>
</feature>
<accession>A0A0A0BTU1</accession>
<dbReference type="GO" id="GO:0140359">
    <property type="term" value="F:ABC-type transporter activity"/>
    <property type="evidence" value="ECO:0007669"/>
    <property type="project" value="InterPro"/>
</dbReference>
<sequence length="290" mass="30123">MTTIDRGPGPTTGRTTGTTAGTTTGTAPTGRGGPARGRATVPTLRLALLHFRYGFLETIRVPIAVVGTTVFPALALLFFVVPQEAVAGNPVAATASSAQLAVFAVMSTCIFTYGIGVAEDRALPFDPYVRTLPAGPAPRMAGRVMTGTVFAFLGVLPILLVAAFLTEASIPVLRLVVALVTLMVAGVPFLLLGLSIGYALSAKAATAIAQVVVFPLAFAGGLFMPPEAFPGWLDTLSTWLPSRAARDVVLPVATGGDVGVQAVAVLVAWTVVFAVLVTVVYRRDEGRRFR</sequence>
<dbReference type="InterPro" id="IPR013525">
    <property type="entry name" value="ABC2_TM"/>
</dbReference>
<evidence type="ECO:0000256" key="4">
    <source>
        <dbReference type="ARBA" id="ARBA00023136"/>
    </source>
</evidence>
<feature type="compositionally biased region" description="Low complexity" evidence="5">
    <location>
        <begin position="7"/>
        <end position="29"/>
    </location>
</feature>
<keyword evidence="3 6" id="KW-1133">Transmembrane helix</keyword>
<name>A0A0A0BTU1_9CELL</name>
<evidence type="ECO:0000313" key="9">
    <source>
        <dbReference type="Proteomes" id="UP000029839"/>
    </source>
</evidence>
<protein>
    <submittedName>
        <fullName evidence="8">ABC transporter</fullName>
    </submittedName>
</protein>
<keyword evidence="2 6" id="KW-0812">Transmembrane</keyword>
<evidence type="ECO:0000256" key="5">
    <source>
        <dbReference type="SAM" id="MobiDB-lite"/>
    </source>
</evidence>
<feature type="transmembrane region" description="Helical" evidence="6">
    <location>
        <begin position="204"/>
        <end position="224"/>
    </location>
</feature>
<gene>
    <name evidence="8" type="ORF">N868_10730</name>
</gene>
<dbReference type="RefSeq" id="WP_081978629.1">
    <property type="nucleotide sequence ID" value="NZ_AXCY01000023.1"/>
</dbReference>
<dbReference type="OrthoDB" id="3745966at2"/>
<comment type="subcellular location">
    <subcellularLocation>
        <location evidence="1">Membrane</location>
        <topology evidence="1">Multi-pass membrane protein</topology>
    </subcellularLocation>
</comment>
<dbReference type="AlphaFoldDB" id="A0A0A0BTU1"/>
<evidence type="ECO:0000256" key="1">
    <source>
        <dbReference type="ARBA" id="ARBA00004141"/>
    </source>
</evidence>
<dbReference type="GO" id="GO:0016020">
    <property type="term" value="C:membrane"/>
    <property type="evidence" value="ECO:0007669"/>
    <property type="project" value="UniProtKB-SubCell"/>
</dbReference>
<feature type="transmembrane region" description="Helical" evidence="6">
    <location>
        <begin position="172"/>
        <end position="192"/>
    </location>
</feature>
<keyword evidence="9" id="KW-1185">Reference proteome</keyword>
<proteinExistence type="predicted"/>
<feature type="transmembrane region" description="Helical" evidence="6">
    <location>
        <begin position="100"/>
        <end position="119"/>
    </location>
</feature>
<dbReference type="InterPro" id="IPR051784">
    <property type="entry name" value="Nod_factor_ABC_transporter"/>
</dbReference>
<evidence type="ECO:0000256" key="6">
    <source>
        <dbReference type="SAM" id="Phobius"/>
    </source>
</evidence>
<feature type="domain" description="ABC-2 type transporter transmembrane" evidence="7">
    <location>
        <begin position="53"/>
        <end position="247"/>
    </location>
</feature>
<keyword evidence="4 6" id="KW-0472">Membrane</keyword>
<evidence type="ECO:0000256" key="2">
    <source>
        <dbReference type="ARBA" id="ARBA00022692"/>
    </source>
</evidence>
<feature type="region of interest" description="Disordered" evidence="5">
    <location>
        <begin position="1"/>
        <end position="37"/>
    </location>
</feature>
<evidence type="ECO:0000256" key="3">
    <source>
        <dbReference type="ARBA" id="ARBA00022989"/>
    </source>
</evidence>
<dbReference type="Pfam" id="PF01061">
    <property type="entry name" value="ABC2_membrane"/>
    <property type="match status" value="1"/>
</dbReference>
<feature type="transmembrane region" description="Helical" evidence="6">
    <location>
        <begin position="61"/>
        <end position="80"/>
    </location>
</feature>
<reference evidence="8 9" key="1">
    <citation type="submission" date="2013-08" db="EMBL/GenBank/DDBJ databases">
        <title>Genome sequencing of Cellulomonas carbonis T26.</title>
        <authorList>
            <person name="Chen F."/>
            <person name="Li Y."/>
            <person name="Wang G."/>
        </authorList>
    </citation>
    <scope>NUCLEOTIDE SEQUENCE [LARGE SCALE GENOMIC DNA]</scope>
    <source>
        <strain evidence="8 9">T26</strain>
    </source>
</reference>
<dbReference type="EMBL" id="AXCY01000023">
    <property type="protein sequence ID" value="KGM11375.1"/>
    <property type="molecule type" value="Genomic_DNA"/>
</dbReference>
<comment type="caution">
    <text evidence="8">The sequence shown here is derived from an EMBL/GenBank/DDBJ whole genome shotgun (WGS) entry which is preliminary data.</text>
</comment>